<dbReference type="SUPFAM" id="SSF51395">
    <property type="entry name" value="FMN-linked oxidoreductases"/>
    <property type="match status" value="1"/>
</dbReference>
<dbReference type="GO" id="GO:0005829">
    <property type="term" value="C:cytosol"/>
    <property type="evidence" value="ECO:0007669"/>
    <property type="project" value="TreeGrafter"/>
</dbReference>
<evidence type="ECO:0000259" key="4">
    <source>
        <dbReference type="Pfam" id="PF00724"/>
    </source>
</evidence>
<dbReference type="CDD" id="cd02933">
    <property type="entry name" value="OYE_like_FMN"/>
    <property type="match status" value="1"/>
</dbReference>
<keyword evidence="3" id="KW-0560">Oxidoreductase</keyword>
<protein>
    <submittedName>
        <fullName evidence="5">NADH:flavin oxidoreductase/NADH oxidase</fullName>
    </submittedName>
</protein>
<comment type="similarity">
    <text evidence="2">Belongs to the NADH:flavin oxidoreductase/NADH oxidase family.</text>
</comment>
<comment type="cofactor">
    <cofactor evidence="1">
        <name>FMN</name>
        <dbReference type="ChEBI" id="CHEBI:58210"/>
    </cofactor>
</comment>
<dbReference type="Proteomes" id="UP000299794">
    <property type="component" value="Unassembled WGS sequence"/>
</dbReference>
<organism evidence="5 6">
    <name type="scientific">Planktothrix agardhii CCAP 1459/11A</name>
    <dbReference type="NCBI Taxonomy" id="282420"/>
    <lineage>
        <taxon>Bacteria</taxon>
        <taxon>Bacillati</taxon>
        <taxon>Cyanobacteriota</taxon>
        <taxon>Cyanophyceae</taxon>
        <taxon>Oscillatoriophycideae</taxon>
        <taxon>Oscillatoriales</taxon>
        <taxon>Microcoleaceae</taxon>
        <taxon>Planktothrix</taxon>
    </lineage>
</organism>
<evidence type="ECO:0000256" key="1">
    <source>
        <dbReference type="ARBA" id="ARBA00001917"/>
    </source>
</evidence>
<comment type="caution">
    <text evidence="5">The sequence shown here is derived from an EMBL/GenBank/DDBJ whole genome shotgun (WGS) entry which is preliminary data.</text>
</comment>
<dbReference type="GO" id="GO:0010181">
    <property type="term" value="F:FMN binding"/>
    <property type="evidence" value="ECO:0007669"/>
    <property type="project" value="InterPro"/>
</dbReference>
<dbReference type="RefSeq" id="WP_026787631.1">
    <property type="nucleotide sequence ID" value="NZ_BJCD01000012.1"/>
</dbReference>
<dbReference type="NCBIfam" id="NF007899">
    <property type="entry name" value="PRK10605.1"/>
    <property type="match status" value="1"/>
</dbReference>
<dbReference type="FunFam" id="3.20.20.70:FF:000059">
    <property type="entry name" value="N-ethylmaleimide reductase, FMN-linked"/>
    <property type="match status" value="1"/>
</dbReference>
<proteinExistence type="inferred from homology"/>
<accession>A0A479ZXW9</accession>
<feature type="domain" description="NADH:flavin oxidoreductase/NADH oxidase N-terminal" evidence="4">
    <location>
        <begin position="7"/>
        <end position="346"/>
    </location>
</feature>
<dbReference type="PANTHER" id="PTHR22893">
    <property type="entry name" value="NADH OXIDOREDUCTASE-RELATED"/>
    <property type="match status" value="1"/>
</dbReference>
<dbReference type="PANTHER" id="PTHR22893:SF98">
    <property type="entry name" value="OXIDOREDUCTASE"/>
    <property type="match status" value="1"/>
</dbReference>
<dbReference type="InterPro" id="IPR001155">
    <property type="entry name" value="OxRdtase_FMN_N"/>
</dbReference>
<gene>
    <name evidence="5" type="ORF">PA905_39200</name>
</gene>
<name>A0A479ZXW9_PLAAG</name>
<sequence length="381" mass="41178">MNSQSNLFSAFQLGRYTLPNRLVMAPLTRNRAGVGNVPVPLNAEYYGQRASAGLIITEATQISPQGVGYPGTPGIHSAEQTEGWKLVTQAVHQQGGRIFLQLWHVGRISHPLLQPNGALPVAPSAIAPEGTASTMEGEKPFVTPRALETEEISGIVEDYRKAAENALAAGFDGVEIHSANGYLLDQFLQDGTNKRTDQYGGTLENRSRFLLEVTTAVVSVWGSDRVGVRLSPAGTFNSISDSNSVATFSYVANALNQFNLAYLHIVEPRSNADALNNWAKIDQAEIPLAELSAGFFRNYFKGAIISAGSHNRDSGNQAIASGNADLIAYGRLFISNPDLPKRFEINSSLNPYDRSSFYGGNEKGYTDYPTLEQLPSVAVHS</sequence>
<dbReference type="GO" id="GO:0016628">
    <property type="term" value="F:oxidoreductase activity, acting on the CH-CH group of donors, NAD or NADP as acceptor"/>
    <property type="evidence" value="ECO:0007669"/>
    <property type="project" value="UniProtKB-ARBA"/>
</dbReference>
<evidence type="ECO:0000313" key="5">
    <source>
        <dbReference type="EMBL" id="GCL34694.1"/>
    </source>
</evidence>
<dbReference type="InterPro" id="IPR013785">
    <property type="entry name" value="Aldolase_TIM"/>
</dbReference>
<evidence type="ECO:0000256" key="3">
    <source>
        <dbReference type="ARBA" id="ARBA00023002"/>
    </source>
</evidence>
<dbReference type="Gene3D" id="3.20.20.70">
    <property type="entry name" value="Aldolase class I"/>
    <property type="match status" value="1"/>
</dbReference>
<evidence type="ECO:0000256" key="2">
    <source>
        <dbReference type="ARBA" id="ARBA00005979"/>
    </source>
</evidence>
<reference evidence="6" key="1">
    <citation type="submission" date="2019-02" db="EMBL/GenBank/DDBJ databases">
        <title>Draft genome sequence of Planktothrix agardhii NIES-905.</title>
        <authorList>
            <person name="Yamaguchi H."/>
            <person name="Suzuki S."/>
            <person name="Kawachi M."/>
        </authorList>
    </citation>
    <scope>NUCLEOTIDE SEQUENCE [LARGE SCALE GENOMIC DNA]</scope>
    <source>
        <strain evidence="6">CCAP 1459/11A</strain>
    </source>
</reference>
<dbReference type="EMBL" id="BJCD01000012">
    <property type="protein sequence ID" value="GCL34694.1"/>
    <property type="molecule type" value="Genomic_DNA"/>
</dbReference>
<dbReference type="AlphaFoldDB" id="A0A479ZXW9"/>
<dbReference type="InterPro" id="IPR045247">
    <property type="entry name" value="Oye-like"/>
</dbReference>
<evidence type="ECO:0000313" key="6">
    <source>
        <dbReference type="Proteomes" id="UP000299794"/>
    </source>
</evidence>
<dbReference type="Pfam" id="PF00724">
    <property type="entry name" value="Oxidored_FMN"/>
    <property type="match status" value="1"/>
</dbReference>